<dbReference type="AlphaFoldDB" id="A0A6A4HML9"/>
<evidence type="ECO:0008006" key="4">
    <source>
        <dbReference type="Google" id="ProtNLM"/>
    </source>
</evidence>
<dbReference type="EMBL" id="ML769471">
    <property type="protein sequence ID" value="KAE9399253.1"/>
    <property type="molecule type" value="Genomic_DNA"/>
</dbReference>
<feature type="region of interest" description="Disordered" evidence="1">
    <location>
        <begin position="11"/>
        <end position="35"/>
    </location>
</feature>
<protein>
    <recommendedName>
        <fullName evidence="4">HNH nuclease domain-containing protein</fullName>
    </recommendedName>
</protein>
<organism evidence="2 3">
    <name type="scientific">Gymnopus androsaceus JB14</name>
    <dbReference type="NCBI Taxonomy" id="1447944"/>
    <lineage>
        <taxon>Eukaryota</taxon>
        <taxon>Fungi</taxon>
        <taxon>Dikarya</taxon>
        <taxon>Basidiomycota</taxon>
        <taxon>Agaricomycotina</taxon>
        <taxon>Agaricomycetes</taxon>
        <taxon>Agaricomycetidae</taxon>
        <taxon>Agaricales</taxon>
        <taxon>Marasmiineae</taxon>
        <taxon>Omphalotaceae</taxon>
        <taxon>Gymnopus</taxon>
    </lineage>
</organism>
<gene>
    <name evidence="2" type="ORF">BT96DRAFT_920221</name>
</gene>
<keyword evidence="3" id="KW-1185">Reference proteome</keyword>
<feature type="compositionally biased region" description="Polar residues" evidence="1">
    <location>
        <begin position="233"/>
        <end position="245"/>
    </location>
</feature>
<name>A0A6A4HML9_9AGAR</name>
<sequence>MKTFKLERIKRSTCSPPPGFEPRVPVPSQSGSSATAAFDDGLDSRDVFQGIPRCHCYVHPEKKDVIRVFQRAGWIPKNTRSNLRHEPRNGFIGCKNCHLRFDNYDFFIRYHQESDKYFVVNWSDKKALKNLHGKAVALDPEHRIAVLPSLFLAHEERTRSFHLHTQDSDMAPIPLPIQYQDWIVKDQLLDETGRLQQLVPQSKPELGPQRPQPNKRKRRQGDNGGGGAKQSKLKGTQRSSQNRSASHLVLSPPDIDATAKATRQLPSYKSFLVEGMNWGGTAEQNITQYLSEVGVSES</sequence>
<dbReference type="Proteomes" id="UP000799118">
    <property type="component" value="Unassembled WGS sequence"/>
</dbReference>
<dbReference type="OrthoDB" id="2124139at2759"/>
<evidence type="ECO:0000313" key="3">
    <source>
        <dbReference type="Proteomes" id="UP000799118"/>
    </source>
</evidence>
<reference evidence="2" key="1">
    <citation type="journal article" date="2019" name="Environ. Microbiol.">
        <title>Fungal ecological strategies reflected in gene transcription - a case study of two litter decomposers.</title>
        <authorList>
            <person name="Barbi F."/>
            <person name="Kohler A."/>
            <person name="Barry K."/>
            <person name="Baskaran P."/>
            <person name="Daum C."/>
            <person name="Fauchery L."/>
            <person name="Ihrmark K."/>
            <person name="Kuo A."/>
            <person name="LaButti K."/>
            <person name="Lipzen A."/>
            <person name="Morin E."/>
            <person name="Grigoriev I.V."/>
            <person name="Henrissat B."/>
            <person name="Lindahl B."/>
            <person name="Martin F."/>
        </authorList>
    </citation>
    <scope>NUCLEOTIDE SEQUENCE</scope>
    <source>
        <strain evidence="2">JB14</strain>
    </source>
</reference>
<proteinExistence type="predicted"/>
<evidence type="ECO:0000256" key="1">
    <source>
        <dbReference type="SAM" id="MobiDB-lite"/>
    </source>
</evidence>
<accession>A0A6A4HML9</accession>
<feature type="region of interest" description="Disordered" evidence="1">
    <location>
        <begin position="197"/>
        <end position="255"/>
    </location>
</feature>
<evidence type="ECO:0000313" key="2">
    <source>
        <dbReference type="EMBL" id="KAE9399253.1"/>
    </source>
</evidence>